<feature type="active site" evidence="9">
    <location>
        <position position="163"/>
    </location>
</feature>
<dbReference type="InterPro" id="IPR023009">
    <property type="entry name" value="Tyrosine_recombinase_XerC/XerD"/>
</dbReference>
<dbReference type="EMBL" id="LSFI01000022">
    <property type="protein sequence ID" value="OAG27664.1"/>
    <property type="molecule type" value="Genomic_DNA"/>
</dbReference>
<dbReference type="Pfam" id="PF02899">
    <property type="entry name" value="Phage_int_SAM_1"/>
    <property type="match status" value="1"/>
</dbReference>
<feature type="active site" evidence="9">
    <location>
        <position position="260"/>
    </location>
</feature>
<feature type="active site" evidence="9">
    <location>
        <position position="234"/>
    </location>
</feature>
<dbReference type="STRING" id="1795632.TH606_05560"/>
<evidence type="ECO:0000313" key="12">
    <source>
        <dbReference type="EMBL" id="OAG27664.1"/>
    </source>
</evidence>
<dbReference type="HAMAP" id="MF_01808">
    <property type="entry name" value="Recomb_XerC_XerD"/>
    <property type="match status" value="1"/>
</dbReference>
<comment type="caution">
    <text evidence="12">The sequence shown here is derived from an EMBL/GenBank/DDBJ whole genome shotgun (WGS) entry which is preliminary data.</text>
</comment>
<keyword evidence="7 9" id="KW-0233">DNA recombination</keyword>
<evidence type="ECO:0000259" key="10">
    <source>
        <dbReference type="PROSITE" id="PS51898"/>
    </source>
</evidence>
<dbReference type="PANTHER" id="PTHR30349:SF77">
    <property type="entry name" value="TYROSINE RECOMBINASE XERC"/>
    <property type="match status" value="1"/>
</dbReference>
<organism evidence="12 13">
    <name type="scientific">Thermodesulfatator autotrophicus</name>
    <dbReference type="NCBI Taxonomy" id="1795632"/>
    <lineage>
        <taxon>Bacteria</taxon>
        <taxon>Pseudomonadati</taxon>
        <taxon>Thermodesulfobacteriota</taxon>
        <taxon>Thermodesulfobacteria</taxon>
        <taxon>Thermodesulfobacteriales</taxon>
        <taxon>Thermodesulfatatoraceae</taxon>
        <taxon>Thermodesulfatator</taxon>
    </lineage>
</organism>
<dbReference type="GO" id="GO:0006313">
    <property type="term" value="P:DNA transposition"/>
    <property type="evidence" value="ECO:0007669"/>
    <property type="project" value="UniProtKB-UniRule"/>
</dbReference>
<dbReference type="RefSeq" id="WP_068541933.1">
    <property type="nucleotide sequence ID" value="NZ_LSFI01000022.1"/>
</dbReference>
<comment type="subcellular location">
    <subcellularLocation>
        <location evidence="1 9">Cytoplasm</location>
    </subcellularLocation>
</comment>
<evidence type="ECO:0000256" key="8">
    <source>
        <dbReference type="ARBA" id="ARBA00023306"/>
    </source>
</evidence>
<evidence type="ECO:0000259" key="11">
    <source>
        <dbReference type="PROSITE" id="PS51900"/>
    </source>
</evidence>
<evidence type="ECO:0000256" key="2">
    <source>
        <dbReference type="ARBA" id="ARBA00022490"/>
    </source>
</evidence>
<dbReference type="PROSITE" id="PS51900">
    <property type="entry name" value="CB"/>
    <property type="match status" value="1"/>
</dbReference>
<reference evidence="12 13" key="1">
    <citation type="submission" date="2016-02" db="EMBL/GenBank/DDBJ databases">
        <title>Draft genome sequence of Thermodesulfatator sp. S606.</title>
        <authorList>
            <person name="Lai Q."/>
            <person name="Cao J."/>
            <person name="Dupont S."/>
            <person name="Shao Z."/>
            <person name="Jebbar M."/>
            <person name="Alain K."/>
        </authorList>
    </citation>
    <scope>NUCLEOTIDE SEQUENCE [LARGE SCALE GENOMIC DNA]</scope>
    <source>
        <strain evidence="12 13">S606</strain>
    </source>
</reference>
<dbReference type="NCBIfam" id="NF001399">
    <property type="entry name" value="PRK00283.1"/>
    <property type="match status" value="1"/>
</dbReference>
<keyword evidence="5 9" id="KW-0229">DNA integration</keyword>
<comment type="similarity">
    <text evidence="9">Belongs to the 'phage' integrase family. XerC subfamily.</text>
</comment>
<name>A0A177E6U7_9BACT</name>
<dbReference type="InterPro" id="IPR004107">
    <property type="entry name" value="Integrase_SAM-like_N"/>
</dbReference>
<protein>
    <recommendedName>
        <fullName evidence="9">Tyrosine recombinase XerC</fullName>
    </recommendedName>
</protein>
<dbReference type="CDD" id="cd00798">
    <property type="entry name" value="INT_XerDC_C"/>
    <property type="match status" value="1"/>
</dbReference>
<dbReference type="Proteomes" id="UP000076964">
    <property type="component" value="Unassembled WGS sequence"/>
</dbReference>
<dbReference type="AlphaFoldDB" id="A0A177E6U7"/>
<keyword evidence="4 9" id="KW-0159">Chromosome partition</keyword>
<evidence type="ECO:0000313" key="13">
    <source>
        <dbReference type="Proteomes" id="UP000076964"/>
    </source>
</evidence>
<evidence type="ECO:0000256" key="4">
    <source>
        <dbReference type="ARBA" id="ARBA00022829"/>
    </source>
</evidence>
<dbReference type="OrthoDB" id="9801717at2"/>
<keyword evidence="2 9" id="KW-0963">Cytoplasm</keyword>
<evidence type="ECO:0000256" key="7">
    <source>
        <dbReference type="ARBA" id="ARBA00023172"/>
    </source>
</evidence>
<dbReference type="Gene3D" id="1.10.443.10">
    <property type="entry name" value="Intergrase catalytic core"/>
    <property type="match status" value="1"/>
</dbReference>
<evidence type="ECO:0000256" key="6">
    <source>
        <dbReference type="ARBA" id="ARBA00023125"/>
    </source>
</evidence>
<evidence type="ECO:0000256" key="5">
    <source>
        <dbReference type="ARBA" id="ARBA00022908"/>
    </source>
</evidence>
<feature type="active site" evidence="9">
    <location>
        <position position="139"/>
    </location>
</feature>
<keyword evidence="3 9" id="KW-0132">Cell division</keyword>
<accession>A0A177E6U7</accession>
<evidence type="ECO:0000256" key="1">
    <source>
        <dbReference type="ARBA" id="ARBA00004496"/>
    </source>
</evidence>
<dbReference type="InterPro" id="IPR011010">
    <property type="entry name" value="DNA_brk_join_enz"/>
</dbReference>
<dbReference type="GO" id="GO:0007059">
    <property type="term" value="P:chromosome segregation"/>
    <property type="evidence" value="ECO:0007669"/>
    <property type="project" value="UniProtKB-UniRule"/>
</dbReference>
<sequence length="293" mass="33761">MAVQEFLNYLQNEKRASSNTVRSYAVDLYQLKEALRKDPAEASLPEIRLYLAKQAKKLSRPSLARKLSSFKSYFRFLKKQGKLKDERLLFLKGPKLERKLPRVLNVDEIFAMLEKPAGENFLALRDKAILEILYGAGLRVSELASLSLDDVLLDLQVFRVKGKGRKERLAPFGQKAKAALLNYLEAREKLLKHKKKETRHLFLNVRGDPLSSRSIHRIVKKYAYYLGLPEVSPHTLRHSFATHLLEAGADLRVIQEMLGHARLATTQRYTHLDFSRLARVYDDAHPRAKRSKK</sequence>
<dbReference type="InterPro" id="IPR050090">
    <property type="entry name" value="Tyrosine_recombinase_XerCD"/>
</dbReference>
<dbReference type="GO" id="GO:0005737">
    <property type="term" value="C:cytoplasm"/>
    <property type="evidence" value="ECO:0007669"/>
    <property type="project" value="UniProtKB-SubCell"/>
</dbReference>
<feature type="active site" description="O-(3'-phospho-DNA)-tyrosine intermediate" evidence="9">
    <location>
        <position position="269"/>
    </location>
</feature>
<comment type="subunit">
    <text evidence="9">Forms a cyclic heterotetrameric complex composed of two molecules of XerC and two molecules of XerD.</text>
</comment>
<keyword evidence="8 9" id="KW-0131">Cell cycle</keyword>
<dbReference type="GO" id="GO:0051301">
    <property type="term" value="P:cell division"/>
    <property type="evidence" value="ECO:0007669"/>
    <property type="project" value="UniProtKB-KW"/>
</dbReference>
<dbReference type="InterPro" id="IPR002104">
    <property type="entry name" value="Integrase_catalytic"/>
</dbReference>
<dbReference type="SUPFAM" id="SSF47823">
    <property type="entry name" value="lambda integrase-like, N-terminal domain"/>
    <property type="match status" value="1"/>
</dbReference>
<dbReference type="PANTHER" id="PTHR30349">
    <property type="entry name" value="PHAGE INTEGRASE-RELATED"/>
    <property type="match status" value="1"/>
</dbReference>
<dbReference type="GO" id="GO:0009037">
    <property type="term" value="F:tyrosine-based site-specific recombinase activity"/>
    <property type="evidence" value="ECO:0007669"/>
    <property type="project" value="UniProtKB-UniRule"/>
</dbReference>
<dbReference type="Pfam" id="PF00589">
    <property type="entry name" value="Phage_integrase"/>
    <property type="match status" value="1"/>
</dbReference>
<feature type="domain" description="Core-binding (CB)" evidence="11">
    <location>
        <begin position="1"/>
        <end position="78"/>
    </location>
</feature>
<dbReference type="SUPFAM" id="SSF56349">
    <property type="entry name" value="DNA breaking-rejoining enzymes"/>
    <property type="match status" value="1"/>
</dbReference>
<evidence type="ECO:0000256" key="9">
    <source>
        <dbReference type="HAMAP-Rule" id="MF_01808"/>
    </source>
</evidence>
<keyword evidence="6 9" id="KW-0238">DNA-binding</keyword>
<dbReference type="InterPro" id="IPR010998">
    <property type="entry name" value="Integrase_recombinase_N"/>
</dbReference>
<feature type="active site" evidence="9">
    <location>
        <position position="237"/>
    </location>
</feature>
<comment type="function">
    <text evidence="9">Site-specific tyrosine recombinase, which acts by catalyzing the cutting and rejoining of the recombining DNA molecules. The XerC-XerD complex is essential to convert dimers of the bacterial chromosome into monomers to permit their segregation at cell division. It also contributes to the segregational stability of plasmids.</text>
</comment>
<gene>
    <name evidence="9" type="primary">xerC</name>
    <name evidence="12" type="ORF">TH606_05560</name>
</gene>
<dbReference type="Gene3D" id="1.10.150.130">
    <property type="match status" value="1"/>
</dbReference>
<keyword evidence="13" id="KW-1185">Reference proteome</keyword>
<feature type="domain" description="Tyr recombinase" evidence="10">
    <location>
        <begin position="99"/>
        <end position="282"/>
    </location>
</feature>
<evidence type="ECO:0000256" key="3">
    <source>
        <dbReference type="ARBA" id="ARBA00022618"/>
    </source>
</evidence>
<dbReference type="GO" id="GO:0003677">
    <property type="term" value="F:DNA binding"/>
    <property type="evidence" value="ECO:0007669"/>
    <property type="project" value="UniProtKB-UniRule"/>
</dbReference>
<proteinExistence type="inferred from homology"/>
<dbReference type="InterPro" id="IPR013762">
    <property type="entry name" value="Integrase-like_cat_sf"/>
</dbReference>
<dbReference type="InterPro" id="IPR044068">
    <property type="entry name" value="CB"/>
</dbReference>
<dbReference type="PROSITE" id="PS51898">
    <property type="entry name" value="TYR_RECOMBINASE"/>
    <property type="match status" value="1"/>
</dbReference>